<keyword evidence="3 6" id="KW-0812">Transmembrane</keyword>
<dbReference type="STRING" id="576131.SAMN05444486_10472"/>
<gene>
    <name evidence="7" type="ORF">SAMN05444486_10472</name>
</gene>
<dbReference type="EMBL" id="FNPR01000004">
    <property type="protein sequence ID" value="SDY81750.1"/>
    <property type="molecule type" value="Genomic_DNA"/>
</dbReference>
<dbReference type="GO" id="GO:0015171">
    <property type="term" value="F:amino acid transmembrane transporter activity"/>
    <property type="evidence" value="ECO:0007669"/>
    <property type="project" value="TreeGrafter"/>
</dbReference>
<dbReference type="GO" id="GO:0005886">
    <property type="term" value="C:plasma membrane"/>
    <property type="evidence" value="ECO:0007669"/>
    <property type="project" value="UniProtKB-SubCell"/>
</dbReference>
<feature type="transmembrane region" description="Helical" evidence="6">
    <location>
        <begin position="81"/>
        <end position="100"/>
    </location>
</feature>
<keyword evidence="5 6" id="KW-0472">Membrane</keyword>
<sequence length="207" mass="21772">MFETLFAMDTALILTFTGAGILLNITPGSDVAFSMASGISGGPRAGVAAATGITLGGLTHVFFAVVGISAALMAVPHAYDIIRYLGAAYLIILAVKTWRAPPELEKARGASRLVSALKRGYLTNLLNPKVALFIVAFLPQFTRPEAGPIWQQIFILGLIFNASGLVINSTYGIAAGLAGHRIIRMGGTLNKITSIVFGGLAARLIWE</sequence>
<keyword evidence="8" id="KW-1185">Reference proteome</keyword>
<name>A0A1H3MZ19_9RHOB</name>
<dbReference type="PANTHER" id="PTHR30086">
    <property type="entry name" value="ARGININE EXPORTER PROTEIN ARGO"/>
    <property type="match status" value="1"/>
</dbReference>
<feature type="transmembrane region" description="Helical" evidence="6">
    <location>
        <begin position="6"/>
        <end position="26"/>
    </location>
</feature>
<feature type="transmembrane region" description="Helical" evidence="6">
    <location>
        <begin position="121"/>
        <end position="141"/>
    </location>
</feature>
<evidence type="ECO:0000256" key="3">
    <source>
        <dbReference type="ARBA" id="ARBA00022692"/>
    </source>
</evidence>
<feature type="transmembrane region" description="Helical" evidence="6">
    <location>
        <begin position="153"/>
        <end position="177"/>
    </location>
</feature>
<dbReference type="InterPro" id="IPR001123">
    <property type="entry name" value="LeuE-type"/>
</dbReference>
<accession>A0A1H3MZ19</accession>
<evidence type="ECO:0000256" key="4">
    <source>
        <dbReference type="ARBA" id="ARBA00022989"/>
    </source>
</evidence>
<feature type="transmembrane region" description="Helical" evidence="6">
    <location>
        <begin position="47"/>
        <end position="75"/>
    </location>
</feature>
<dbReference type="PIRSF" id="PIRSF006324">
    <property type="entry name" value="LeuE"/>
    <property type="match status" value="1"/>
</dbReference>
<keyword evidence="4 6" id="KW-1133">Transmembrane helix</keyword>
<proteinExistence type="predicted"/>
<dbReference type="GeneID" id="78125713"/>
<protein>
    <submittedName>
        <fullName evidence="7">Threonine/homoserine/homoserine lactone efflux protein</fullName>
    </submittedName>
</protein>
<dbReference type="Pfam" id="PF01810">
    <property type="entry name" value="LysE"/>
    <property type="match status" value="1"/>
</dbReference>
<reference evidence="7 8" key="1">
    <citation type="submission" date="2016-10" db="EMBL/GenBank/DDBJ databases">
        <authorList>
            <person name="de Groot N.N."/>
        </authorList>
    </citation>
    <scope>NUCLEOTIDE SEQUENCE [LARGE SCALE GENOMIC DNA]</scope>
    <source>
        <strain evidence="7 8">DSM 24677</strain>
    </source>
</reference>
<comment type="subcellular location">
    <subcellularLocation>
        <location evidence="1">Cell membrane</location>
        <topology evidence="1">Multi-pass membrane protein</topology>
    </subcellularLocation>
</comment>
<evidence type="ECO:0000256" key="5">
    <source>
        <dbReference type="ARBA" id="ARBA00023136"/>
    </source>
</evidence>
<evidence type="ECO:0000313" key="7">
    <source>
        <dbReference type="EMBL" id="SDY81750.1"/>
    </source>
</evidence>
<dbReference type="PANTHER" id="PTHR30086:SF20">
    <property type="entry name" value="ARGININE EXPORTER PROTEIN ARGO-RELATED"/>
    <property type="match status" value="1"/>
</dbReference>
<evidence type="ECO:0000256" key="2">
    <source>
        <dbReference type="ARBA" id="ARBA00022475"/>
    </source>
</evidence>
<keyword evidence="2" id="KW-1003">Cell membrane</keyword>
<dbReference type="AlphaFoldDB" id="A0A1H3MZ19"/>
<dbReference type="RefSeq" id="WP_245724472.1">
    <property type="nucleotide sequence ID" value="NZ_CALJFH010000028.1"/>
</dbReference>
<evidence type="ECO:0000256" key="6">
    <source>
        <dbReference type="SAM" id="Phobius"/>
    </source>
</evidence>
<evidence type="ECO:0000256" key="1">
    <source>
        <dbReference type="ARBA" id="ARBA00004651"/>
    </source>
</evidence>
<evidence type="ECO:0000313" key="8">
    <source>
        <dbReference type="Proteomes" id="UP000199026"/>
    </source>
</evidence>
<dbReference type="Proteomes" id="UP000199026">
    <property type="component" value="Unassembled WGS sequence"/>
</dbReference>
<organism evidence="7 8">
    <name type="scientific">Lentibacter algarum</name>
    <dbReference type="NCBI Taxonomy" id="576131"/>
    <lineage>
        <taxon>Bacteria</taxon>
        <taxon>Pseudomonadati</taxon>
        <taxon>Pseudomonadota</taxon>
        <taxon>Alphaproteobacteria</taxon>
        <taxon>Rhodobacterales</taxon>
        <taxon>Roseobacteraceae</taxon>
        <taxon>Lentibacter</taxon>
    </lineage>
</organism>